<dbReference type="EMBL" id="JANPWB010000004">
    <property type="protein sequence ID" value="KAJ1191818.1"/>
    <property type="molecule type" value="Genomic_DNA"/>
</dbReference>
<evidence type="ECO:0000313" key="2">
    <source>
        <dbReference type="EMBL" id="KAJ1191818.1"/>
    </source>
</evidence>
<feature type="region of interest" description="Disordered" evidence="1">
    <location>
        <begin position="1"/>
        <end position="39"/>
    </location>
</feature>
<keyword evidence="3" id="KW-1185">Reference proteome</keyword>
<protein>
    <submittedName>
        <fullName evidence="2">Uncharacterized protein</fullName>
    </submittedName>
</protein>
<sequence>MSSGVDPVAQPPLSKRDKKRLRKQWNSKQRQPSQRPLIDVRLSAPPEVQLPLQFQGAPREALPPNSLQHVPINAPLVGTTVQETDSPLKDYLISSEKGNPGSVLVSAAPYWCSGGSACPATTLSVSKIAHGNTNGDALDLGSSNFLKLPPVNRSSSPAIEPSDRFR</sequence>
<accession>A0AAV7USH7</accession>
<feature type="compositionally biased region" description="Basic residues" evidence="1">
    <location>
        <begin position="16"/>
        <end position="25"/>
    </location>
</feature>
<name>A0AAV7USH7_PLEWA</name>
<reference evidence="2" key="1">
    <citation type="journal article" date="2022" name="bioRxiv">
        <title>Sequencing and chromosome-scale assembly of the giantPleurodeles waltlgenome.</title>
        <authorList>
            <person name="Brown T."/>
            <person name="Elewa A."/>
            <person name="Iarovenko S."/>
            <person name="Subramanian E."/>
            <person name="Araus A.J."/>
            <person name="Petzold A."/>
            <person name="Susuki M."/>
            <person name="Suzuki K.-i.T."/>
            <person name="Hayashi T."/>
            <person name="Toyoda A."/>
            <person name="Oliveira C."/>
            <person name="Osipova E."/>
            <person name="Leigh N.D."/>
            <person name="Simon A."/>
            <person name="Yun M.H."/>
        </authorList>
    </citation>
    <scope>NUCLEOTIDE SEQUENCE</scope>
    <source>
        <strain evidence="2">20211129_DDA</strain>
        <tissue evidence="2">Liver</tissue>
    </source>
</reference>
<comment type="caution">
    <text evidence="2">The sequence shown here is derived from an EMBL/GenBank/DDBJ whole genome shotgun (WGS) entry which is preliminary data.</text>
</comment>
<dbReference type="AlphaFoldDB" id="A0AAV7USH7"/>
<dbReference type="Proteomes" id="UP001066276">
    <property type="component" value="Chromosome 2_2"/>
</dbReference>
<proteinExistence type="predicted"/>
<gene>
    <name evidence="2" type="ORF">NDU88_001133</name>
</gene>
<feature type="region of interest" description="Disordered" evidence="1">
    <location>
        <begin position="146"/>
        <end position="166"/>
    </location>
</feature>
<evidence type="ECO:0000313" key="3">
    <source>
        <dbReference type="Proteomes" id="UP001066276"/>
    </source>
</evidence>
<evidence type="ECO:0000256" key="1">
    <source>
        <dbReference type="SAM" id="MobiDB-lite"/>
    </source>
</evidence>
<organism evidence="2 3">
    <name type="scientific">Pleurodeles waltl</name>
    <name type="common">Iberian ribbed newt</name>
    <dbReference type="NCBI Taxonomy" id="8319"/>
    <lineage>
        <taxon>Eukaryota</taxon>
        <taxon>Metazoa</taxon>
        <taxon>Chordata</taxon>
        <taxon>Craniata</taxon>
        <taxon>Vertebrata</taxon>
        <taxon>Euteleostomi</taxon>
        <taxon>Amphibia</taxon>
        <taxon>Batrachia</taxon>
        <taxon>Caudata</taxon>
        <taxon>Salamandroidea</taxon>
        <taxon>Salamandridae</taxon>
        <taxon>Pleurodelinae</taxon>
        <taxon>Pleurodeles</taxon>
    </lineage>
</organism>